<protein>
    <submittedName>
        <fullName evidence="1">Uncharacterized protein</fullName>
    </submittedName>
</protein>
<accession>A0ABU5CEJ7</accession>
<proteinExistence type="predicted"/>
<dbReference type="RefSeq" id="WP_320384160.1">
    <property type="nucleotide sequence ID" value="NZ_JAROCA020000001.1"/>
</dbReference>
<reference evidence="1 2" key="1">
    <citation type="submission" date="2023-10" db="EMBL/GenBank/DDBJ databases">
        <title>179-bfca-hs.</title>
        <authorList>
            <person name="Miliotis G."/>
            <person name="Sengupta P."/>
            <person name="Hameed A."/>
            <person name="Chuvochina M."/>
            <person name="Mcdonagh F."/>
            <person name="Simpson A.C."/>
            <person name="Singh N.K."/>
            <person name="Rekha P.D."/>
            <person name="Raman K."/>
            <person name="Hugenholtz P."/>
            <person name="Venkateswaran K."/>
        </authorList>
    </citation>
    <scope>NUCLEOTIDE SEQUENCE [LARGE SCALE GENOMIC DNA]</scope>
    <source>
        <strain evidence="1 2">179-BFC-A-HS</strain>
    </source>
</reference>
<gene>
    <name evidence="1" type="ORF">P5G51_001430</name>
</gene>
<dbReference type="EMBL" id="JAROCA020000001">
    <property type="protein sequence ID" value="MDY0404249.1"/>
    <property type="molecule type" value="Genomic_DNA"/>
</dbReference>
<organism evidence="1 2">
    <name type="scientific">Tigheibacillus jepli</name>
    <dbReference type="NCBI Taxonomy" id="3035914"/>
    <lineage>
        <taxon>Bacteria</taxon>
        <taxon>Bacillati</taxon>
        <taxon>Bacillota</taxon>
        <taxon>Bacilli</taxon>
        <taxon>Bacillales</taxon>
        <taxon>Bacillaceae</taxon>
        <taxon>Tigheibacillus</taxon>
    </lineage>
</organism>
<evidence type="ECO:0000313" key="1">
    <source>
        <dbReference type="EMBL" id="MDY0404249.1"/>
    </source>
</evidence>
<name>A0ABU5CEJ7_9BACI</name>
<comment type="caution">
    <text evidence="1">The sequence shown here is derived from an EMBL/GenBank/DDBJ whole genome shotgun (WGS) entry which is preliminary data.</text>
</comment>
<evidence type="ECO:0000313" key="2">
    <source>
        <dbReference type="Proteomes" id="UP001228376"/>
    </source>
</evidence>
<keyword evidence="2" id="KW-1185">Reference proteome</keyword>
<sequence length="114" mass="13443">MKKSIYDIKEELRKSLDIERQNGVNYDDFMALANMAKEFLPYENVNKSEIENTWIDYRINNIEQNEYRYDPTLFHGFDEVVGEKNIIECINDRGVLGHSITVHIVMCPIILIIM</sequence>
<dbReference type="Proteomes" id="UP001228376">
    <property type="component" value="Unassembled WGS sequence"/>
</dbReference>